<dbReference type="RefSeq" id="WP_203730440.1">
    <property type="nucleotide sequence ID" value="NZ_BAAATX010000007.1"/>
</dbReference>
<protein>
    <recommendedName>
        <fullName evidence="1">DUF4365 domain-containing protein</fullName>
    </recommendedName>
</protein>
<dbReference type="Proteomes" id="UP000637628">
    <property type="component" value="Unassembled WGS sequence"/>
</dbReference>
<keyword evidence="3" id="KW-1185">Reference proteome</keyword>
<sequence>MNKNVHQGLHGEGFIYALACAGGFTTSRMNLDIDGVDWQIAHPGPRGTTRSPRIEVQVKSSSAPRIKDGEIHHSLRVDHFNHLAGPGFQIPRFLSVVIVPTAAEEYAICTDRQMQLSTAAYWISLEDRETLPTEPGDPASVSVRIPTRNLLTVETLGSLLAGDRAGDRGGATR</sequence>
<evidence type="ECO:0000313" key="3">
    <source>
        <dbReference type="Proteomes" id="UP000637628"/>
    </source>
</evidence>
<comment type="caution">
    <text evidence="2">The sequence shown here is derived from an EMBL/GenBank/DDBJ whole genome shotgun (WGS) entry which is preliminary data.</text>
</comment>
<dbReference type="InterPro" id="IPR025375">
    <property type="entry name" value="DUF4365"/>
</dbReference>
<organism evidence="2 3">
    <name type="scientific">Paractinoplanes durhamensis</name>
    <dbReference type="NCBI Taxonomy" id="113563"/>
    <lineage>
        <taxon>Bacteria</taxon>
        <taxon>Bacillati</taxon>
        <taxon>Actinomycetota</taxon>
        <taxon>Actinomycetes</taxon>
        <taxon>Micromonosporales</taxon>
        <taxon>Micromonosporaceae</taxon>
        <taxon>Paractinoplanes</taxon>
    </lineage>
</organism>
<feature type="domain" description="DUF4365" evidence="1">
    <location>
        <begin position="23"/>
        <end position="160"/>
    </location>
</feature>
<evidence type="ECO:0000259" key="1">
    <source>
        <dbReference type="Pfam" id="PF14280"/>
    </source>
</evidence>
<dbReference type="Pfam" id="PF14280">
    <property type="entry name" value="DUF4365"/>
    <property type="match status" value="1"/>
</dbReference>
<evidence type="ECO:0000313" key="2">
    <source>
        <dbReference type="EMBL" id="GIE04040.1"/>
    </source>
</evidence>
<accession>A0ABQ3Z2I6</accession>
<proteinExistence type="predicted"/>
<reference evidence="2 3" key="1">
    <citation type="submission" date="2021-01" db="EMBL/GenBank/DDBJ databases">
        <title>Whole genome shotgun sequence of Actinoplanes durhamensis NBRC 14914.</title>
        <authorList>
            <person name="Komaki H."/>
            <person name="Tamura T."/>
        </authorList>
    </citation>
    <scope>NUCLEOTIDE SEQUENCE [LARGE SCALE GENOMIC DNA]</scope>
    <source>
        <strain evidence="2 3">NBRC 14914</strain>
    </source>
</reference>
<name>A0ABQ3Z2I6_9ACTN</name>
<gene>
    <name evidence="2" type="ORF">Adu01nite_53900</name>
</gene>
<dbReference type="EMBL" id="BOML01000041">
    <property type="protein sequence ID" value="GIE04040.1"/>
    <property type="molecule type" value="Genomic_DNA"/>
</dbReference>